<dbReference type="PANTHER" id="PTHR46278">
    <property type="entry name" value="DEHYDROGENASE, PUTATIVE-RELATED"/>
    <property type="match status" value="1"/>
</dbReference>
<dbReference type="CDD" id="cd18129">
    <property type="entry name" value="ASADH_C_USG1_like"/>
    <property type="match status" value="1"/>
</dbReference>
<dbReference type="Proteomes" id="UP001172778">
    <property type="component" value="Unassembled WGS sequence"/>
</dbReference>
<reference evidence="3" key="1">
    <citation type="submission" date="2023-03" db="EMBL/GenBank/DDBJ databases">
        <title>Chitinimonas shenzhenensis gen. nov., sp. nov., a novel member of family Burkholderiaceae isolated from activated sludge collected in Shen Zhen, China.</title>
        <authorList>
            <person name="Wang X."/>
        </authorList>
    </citation>
    <scope>NUCLEOTIDE SEQUENCE</scope>
    <source>
        <strain evidence="3">DQS-5</strain>
    </source>
</reference>
<evidence type="ECO:0000313" key="3">
    <source>
        <dbReference type="EMBL" id="MDK2125723.1"/>
    </source>
</evidence>
<feature type="domain" description="Semialdehyde dehydrogenase dimerisation" evidence="2">
    <location>
        <begin position="109"/>
        <end position="269"/>
    </location>
</feature>
<dbReference type="EMBL" id="JARRAF010000023">
    <property type="protein sequence ID" value="MDK2125723.1"/>
    <property type="molecule type" value="Genomic_DNA"/>
</dbReference>
<dbReference type="RefSeq" id="WP_284102035.1">
    <property type="nucleotide sequence ID" value="NZ_JARRAF010000023.1"/>
</dbReference>
<keyword evidence="4" id="KW-1185">Reference proteome</keyword>
<dbReference type="PANTHER" id="PTHR46278:SF2">
    <property type="entry name" value="ASPARTATE-SEMIALDEHYDE DEHYDROGENASE"/>
    <property type="match status" value="1"/>
</dbReference>
<name>A0ABT7E333_9NEIS</name>
<dbReference type="Pfam" id="PF02774">
    <property type="entry name" value="Semialdhyde_dhC"/>
    <property type="match status" value="1"/>
</dbReference>
<organism evidence="3 4">
    <name type="scientific">Parachitinimonas caeni</name>
    <dbReference type="NCBI Taxonomy" id="3031301"/>
    <lineage>
        <taxon>Bacteria</taxon>
        <taxon>Pseudomonadati</taxon>
        <taxon>Pseudomonadota</taxon>
        <taxon>Betaproteobacteria</taxon>
        <taxon>Neisseriales</taxon>
        <taxon>Chitinibacteraceae</taxon>
        <taxon>Parachitinimonas</taxon>
    </lineage>
</organism>
<accession>A0ABT7E333</accession>
<dbReference type="SUPFAM" id="SSF55347">
    <property type="entry name" value="Glyceraldehyde-3-phosphate dehydrogenase-like, C-terminal domain"/>
    <property type="match status" value="1"/>
</dbReference>
<dbReference type="InterPro" id="IPR012280">
    <property type="entry name" value="Semialdhyde_DH_dimer_dom"/>
</dbReference>
<protein>
    <submittedName>
        <fullName evidence="3">Asd/ArgC dimerization domain-containing protein</fullName>
    </submittedName>
</protein>
<sequence length="287" mass="30439">MNAYTRPLAIIGADSLLAEAICERALALGWPLEMVRPLGREDQVGEWVEFGDQSLEIGDLDKFDFHECVACIVASRDEAAIAAAQTAGCPVIGENVDGAATAVVTALANLHQTAGIVEIRATLLRASANFGRAGVEELAQQTQALFNQHTIQRYIFPKRLAFNVLPAIRPDTASHFADSIKAGLDSNFLILATEATVPVFYGDLIQLDISLAATVSAEQIQTALQTAATLLTDEQASPMDVAGQDDILVSGLRSPAPGRISLWLAFDGTRQAATAIFAELAHALADA</sequence>
<evidence type="ECO:0000313" key="4">
    <source>
        <dbReference type="Proteomes" id="UP001172778"/>
    </source>
</evidence>
<evidence type="ECO:0000259" key="2">
    <source>
        <dbReference type="Pfam" id="PF02774"/>
    </source>
</evidence>
<gene>
    <name evidence="3" type="ORF">PZA18_16840</name>
</gene>
<dbReference type="Gene3D" id="3.30.360.10">
    <property type="entry name" value="Dihydrodipicolinate Reductase, domain 2"/>
    <property type="match status" value="1"/>
</dbReference>
<comment type="caution">
    <text evidence="3">The sequence shown here is derived from an EMBL/GenBank/DDBJ whole genome shotgun (WGS) entry which is preliminary data.</text>
</comment>
<proteinExistence type="inferred from homology"/>
<evidence type="ECO:0000256" key="1">
    <source>
        <dbReference type="ARBA" id="ARBA00010584"/>
    </source>
</evidence>
<comment type="similarity">
    <text evidence="1">Belongs to the aspartate-semialdehyde dehydrogenase family.</text>
</comment>